<sequence length="274" mass="30752">PELINKDAENIVSRLSKHMGIVNTGIVTSIREAEIAIEEFKKEKVELLIICPLMWSEDQPLIKLVNEMGEVPLLLWCYSPYRKLPPKISALDLFRGSGSVGLFQASGPLKRLGRDFGFVMGDPEDEETIHNIVEYTQLVKLTGELQEVKLGILPSRCEVMTDLYVDEFSLTSILGPALKYISVGQLLSASQEIDTSRVKINVDELKRRYRIKGVSNKALYQAVRASLGVAELVDRFCLDALAIDDLSEELHETMGLRPCLYLPLLQEKDITISM</sequence>
<accession>X1U763</accession>
<feature type="non-terminal residue" evidence="3">
    <location>
        <position position="1"/>
    </location>
</feature>
<reference evidence="3" key="1">
    <citation type="journal article" date="2014" name="Front. Microbiol.">
        <title>High frequency of phylogenetically diverse reductive dehalogenase-homologous genes in deep subseafloor sedimentary metagenomes.</title>
        <authorList>
            <person name="Kawai M."/>
            <person name="Futagami T."/>
            <person name="Toyoda A."/>
            <person name="Takaki Y."/>
            <person name="Nishi S."/>
            <person name="Hori S."/>
            <person name="Arai W."/>
            <person name="Tsubouchi T."/>
            <person name="Morono Y."/>
            <person name="Uchiyama I."/>
            <person name="Ito T."/>
            <person name="Fujiyama A."/>
            <person name="Inagaki F."/>
            <person name="Takami H."/>
        </authorList>
    </citation>
    <scope>NUCLEOTIDE SEQUENCE</scope>
    <source>
        <strain evidence="3">Expedition CK06-06</strain>
    </source>
</reference>
<dbReference type="GO" id="GO:0005737">
    <property type="term" value="C:cytoplasm"/>
    <property type="evidence" value="ECO:0007669"/>
    <property type="project" value="InterPro"/>
</dbReference>
<evidence type="ECO:0000313" key="3">
    <source>
        <dbReference type="EMBL" id="GAI95680.1"/>
    </source>
</evidence>
<keyword evidence="1" id="KW-0413">Isomerase</keyword>
<dbReference type="AlphaFoldDB" id="X1U763"/>
<gene>
    <name evidence="3" type="ORF">S12H4_33088</name>
</gene>
<dbReference type="GO" id="GO:0005996">
    <property type="term" value="P:monosaccharide metabolic process"/>
    <property type="evidence" value="ECO:0007669"/>
    <property type="project" value="InterPro"/>
</dbReference>
<comment type="caution">
    <text evidence="3">The sequence shown here is derived from an EMBL/GenBank/DDBJ whole genome shotgun (WGS) entry which is preliminary data.</text>
</comment>
<dbReference type="InterPro" id="IPR009015">
    <property type="entry name" value="Fucose_isomerase_N/cen_sf"/>
</dbReference>
<organism evidence="3">
    <name type="scientific">marine sediment metagenome</name>
    <dbReference type="NCBI Taxonomy" id="412755"/>
    <lineage>
        <taxon>unclassified sequences</taxon>
        <taxon>metagenomes</taxon>
        <taxon>ecological metagenomes</taxon>
    </lineage>
</organism>
<dbReference type="SUPFAM" id="SSF53743">
    <property type="entry name" value="FucI/AraA N-terminal and middle domains"/>
    <property type="match status" value="1"/>
</dbReference>
<name>X1U763_9ZZZZ</name>
<keyword evidence="2" id="KW-0119">Carbohydrate metabolism</keyword>
<feature type="non-terminal residue" evidence="3">
    <location>
        <position position="274"/>
    </location>
</feature>
<evidence type="ECO:0000256" key="1">
    <source>
        <dbReference type="ARBA" id="ARBA00023235"/>
    </source>
</evidence>
<dbReference type="GO" id="GO:0016861">
    <property type="term" value="F:intramolecular oxidoreductase activity, interconverting aldoses and ketoses"/>
    <property type="evidence" value="ECO:0007669"/>
    <property type="project" value="InterPro"/>
</dbReference>
<protein>
    <submittedName>
        <fullName evidence="3">Uncharacterized protein</fullName>
    </submittedName>
</protein>
<proteinExistence type="predicted"/>
<dbReference type="EMBL" id="BARW01019472">
    <property type="protein sequence ID" value="GAI95680.1"/>
    <property type="molecule type" value="Genomic_DNA"/>
</dbReference>
<evidence type="ECO:0000256" key="2">
    <source>
        <dbReference type="ARBA" id="ARBA00023277"/>
    </source>
</evidence>